<feature type="domain" description="Sulfite reductase [NADPH] flavoprotein alpha-component-like FAD-binding" evidence="5">
    <location>
        <begin position="76"/>
        <end position="222"/>
    </location>
</feature>
<organism evidence="6 7">
    <name type="scientific">Strongylus vulgaris</name>
    <name type="common">Blood worm</name>
    <dbReference type="NCBI Taxonomy" id="40348"/>
    <lineage>
        <taxon>Eukaryota</taxon>
        <taxon>Metazoa</taxon>
        <taxon>Ecdysozoa</taxon>
        <taxon>Nematoda</taxon>
        <taxon>Chromadorea</taxon>
        <taxon>Rhabditida</taxon>
        <taxon>Rhabditina</taxon>
        <taxon>Rhabditomorpha</taxon>
        <taxon>Strongyloidea</taxon>
        <taxon>Strongylidae</taxon>
        <taxon>Strongylus</taxon>
    </lineage>
</organism>
<dbReference type="InterPro" id="IPR023173">
    <property type="entry name" value="NADPH_Cyt_P450_Rdtase_alpha"/>
</dbReference>
<evidence type="ECO:0000256" key="1">
    <source>
        <dbReference type="ARBA" id="ARBA00001974"/>
    </source>
</evidence>
<dbReference type="InterPro" id="IPR017938">
    <property type="entry name" value="Riboflavin_synthase-like_b-brl"/>
</dbReference>
<protein>
    <recommendedName>
        <fullName evidence="5">Sulfite reductase [NADPH] flavoprotein alpha-component-like FAD-binding domain-containing protein</fullName>
    </recommendedName>
</protein>
<dbReference type="OrthoDB" id="1856718at2759"/>
<dbReference type="Gene3D" id="1.20.990.10">
    <property type="entry name" value="NADPH-cytochrome p450 Reductase, Chain A, domain 3"/>
    <property type="match status" value="1"/>
</dbReference>
<evidence type="ECO:0000256" key="3">
    <source>
        <dbReference type="ARBA" id="ARBA00022827"/>
    </source>
</evidence>
<dbReference type="Proteomes" id="UP000270094">
    <property type="component" value="Unassembled WGS sequence"/>
</dbReference>
<dbReference type="EMBL" id="UYYB01025087">
    <property type="protein sequence ID" value="VDM72375.1"/>
    <property type="molecule type" value="Genomic_DNA"/>
</dbReference>
<keyword evidence="3" id="KW-0274">FAD</keyword>
<dbReference type="GO" id="GO:0050660">
    <property type="term" value="F:flavin adenine dinucleotide binding"/>
    <property type="evidence" value="ECO:0007669"/>
    <property type="project" value="TreeGrafter"/>
</dbReference>
<dbReference type="AlphaFoldDB" id="A0A3P7KP55"/>
<dbReference type="PANTHER" id="PTHR19384:SF10">
    <property type="entry name" value="NADPH-DEPENDENT DIFLAVIN OXIDOREDUCTASE 1"/>
    <property type="match status" value="1"/>
</dbReference>
<name>A0A3P7KP55_STRVU</name>
<evidence type="ECO:0000259" key="5">
    <source>
        <dbReference type="Pfam" id="PF00667"/>
    </source>
</evidence>
<evidence type="ECO:0000256" key="2">
    <source>
        <dbReference type="ARBA" id="ARBA00022630"/>
    </source>
</evidence>
<keyword evidence="7" id="KW-1185">Reference proteome</keyword>
<dbReference type="Gene3D" id="2.40.30.10">
    <property type="entry name" value="Translation factors"/>
    <property type="match status" value="1"/>
</dbReference>
<dbReference type="InterPro" id="IPR003097">
    <property type="entry name" value="CysJ-like_FAD-binding"/>
</dbReference>
<gene>
    <name evidence="6" type="ORF">SVUK_LOCUS7373</name>
</gene>
<keyword evidence="2" id="KW-0285">Flavoprotein</keyword>
<accession>A0A3P7KP55</accession>
<comment type="cofactor">
    <cofactor evidence="1">
        <name>FAD</name>
        <dbReference type="ChEBI" id="CHEBI:57692"/>
    </cofactor>
</comment>
<dbReference type="GO" id="GO:0005829">
    <property type="term" value="C:cytosol"/>
    <property type="evidence" value="ECO:0007669"/>
    <property type="project" value="TreeGrafter"/>
</dbReference>
<dbReference type="GO" id="GO:0010181">
    <property type="term" value="F:FMN binding"/>
    <property type="evidence" value="ECO:0007669"/>
    <property type="project" value="TreeGrafter"/>
</dbReference>
<proteinExistence type="predicted"/>
<evidence type="ECO:0000256" key="4">
    <source>
        <dbReference type="ARBA" id="ARBA00023002"/>
    </source>
</evidence>
<keyword evidence="4" id="KW-0560">Oxidoreductase</keyword>
<dbReference type="GO" id="GO:0016491">
    <property type="term" value="F:oxidoreductase activity"/>
    <property type="evidence" value="ECO:0007669"/>
    <property type="project" value="UniProtKB-KW"/>
</dbReference>
<reference evidence="6 7" key="1">
    <citation type="submission" date="2018-11" db="EMBL/GenBank/DDBJ databases">
        <authorList>
            <consortium name="Pathogen Informatics"/>
        </authorList>
    </citation>
    <scope>NUCLEOTIDE SEQUENCE [LARGE SCALE GENOMIC DNA]</scope>
</reference>
<evidence type="ECO:0000313" key="7">
    <source>
        <dbReference type="Proteomes" id="UP000270094"/>
    </source>
</evidence>
<dbReference type="Pfam" id="PF00667">
    <property type="entry name" value="FAD_binding_1"/>
    <property type="match status" value="1"/>
</dbReference>
<evidence type="ECO:0000313" key="6">
    <source>
        <dbReference type="EMBL" id="VDM72375.1"/>
    </source>
</evidence>
<dbReference type="SUPFAM" id="SSF63380">
    <property type="entry name" value="Riboflavin synthase domain-like"/>
    <property type="match status" value="1"/>
</dbReference>
<dbReference type="PANTHER" id="PTHR19384">
    <property type="entry name" value="NITRIC OXIDE SYNTHASE-RELATED"/>
    <property type="match status" value="1"/>
</dbReference>
<sequence length="230" mass="26512">MINISCYLLADDQHEIGIDGAIIPWKKEFWTALRASGLFENMKKEIDPNSVLPPKYKLFFDYDNTNGNLSAAVDKQWHEVDVISNERVTSGKHFQDTRLVSFSTTELPLKPNSTEKYEPGDVLMVQPRNLTESIQIALDALNYPDDLLDRPFRLEPSDELIKLPAKWLLGERPTLRSCFNRLFDLQMIPRKSFFQTLASISTNEAEKEKLLEFINPENLVCFELWTKTGL</sequence>